<dbReference type="Gene3D" id="1.10.1780.10">
    <property type="entry name" value="Clp, N-terminal domain"/>
    <property type="match status" value="1"/>
</dbReference>
<sequence length="163" mass="16885">MSTKTKDVRSVLVRGARAEARLDSSSMIEAEHVLLALATLPGSAAARMLHGAGLTRDAIRAALDREWEQSLATAGIAVTVAELPTATPDEERTPAIGESTKLLLKRAMDNAAATGGGRIGASNMLVGVLDANLGRVPRALDLAGIDRAALRAQATQAAEQGDH</sequence>
<dbReference type="SUPFAM" id="SSF81923">
    <property type="entry name" value="Double Clp-N motif"/>
    <property type="match status" value="1"/>
</dbReference>
<reference evidence="2 3" key="1">
    <citation type="journal article" date="2015" name="Stand. Genomic Sci.">
        <title>Genomic Encyclopedia of Bacterial and Archaeal Type Strains, Phase III: the genomes of soil and plant-associated and newly described type strains.</title>
        <authorList>
            <person name="Whitman W.B."/>
            <person name="Woyke T."/>
            <person name="Klenk H.P."/>
            <person name="Zhou Y."/>
            <person name="Lilburn T.G."/>
            <person name="Beck B.J."/>
            <person name="De Vos P."/>
            <person name="Vandamme P."/>
            <person name="Eisen J.A."/>
            <person name="Garrity G."/>
            <person name="Hugenholtz P."/>
            <person name="Kyrpides N.C."/>
        </authorList>
    </citation>
    <scope>NUCLEOTIDE SEQUENCE [LARGE SCALE GENOMIC DNA]</scope>
    <source>
        <strain evidence="2 3">VKM Ac-2538</strain>
    </source>
</reference>
<protein>
    <submittedName>
        <fullName evidence="2">ClpA/ClpB-like protein</fullName>
    </submittedName>
</protein>
<evidence type="ECO:0000313" key="2">
    <source>
        <dbReference type="EMBL" id="TCO21018.1"/>
    </source>
</evidence>
<gene>
    <name evidence="2" type="ORF">EV644_108232</name>
</gene>
<comment type="caution">
    <text evidence="2">The sequence shown here is derived from an EMBL/GenBank/DDBJ whole genome shotgun (WGS) entry which is preliminary data.</text>
</comment>
<dbReference type="Proteomes" id="UP000295818">
    <property type="component" value="Unassembled WGS sequence"/>
</dbReference>
<keyword evidence="3" id="KW-1185">Reference proteome</keyword>
<dbReference type="RefSeq" id="WP_132190769.1">
    <property type="nucleotide sequence ID" value="NZ_SLWM01000008.1"/>
</dbReference>
<dbReference type="InterPro" id="IPR004176">
    <property type="entry name" value="Clp_R_N"/>
</dbReference>
<feature type="domain" description="Clp R" evidence="1">
    <location>
        <begin position="9"/>
        <end position="130"/>
    </location>
</feature>
<dbReference type="Pfam" id="PF02861">
    <property type="entry name" value="Clp_N"/>
    <property type="match status" value="1"/>
</dbReference>
<proteinExistence type="predicted"/>
<accession>A0ABY2BIE0</accession>
<dbReference type="InterPro" id="IPR036628">
    <property type="entry name" value="Clp_N_dom_sf"/>
</dbReference>
<evidence type="ECO:0000313" key="3">
    <source>
        <dbReference type="Proteomes" id="UP000295818"/>
    </source>
</evidence>
<name>A0ABY2BIE0_9ACTN</name>
<organism evidence="2 3">
    <name type="scientific">Kribbella orskensis</name>
    <dbReference type="NCBI Taxonomy" id="2512216"/>
    <lineage>
        <taxon>Bacteria</taxon>
        <taxon>Bacillati</taxon>
        <taxon>Actinomycetota</taxon>
        <taxon>Actinomycetes</taxon>
        <taxon>Propionibacteriales</taxon>
        <taxon>Kribbellaceae</taxon>
        <taxon>Kribbella</taxon>
    </lineage>
</organism>
<dbReference type="EMBL" id="SLWM01000008">
    <property type="protein sequence ID" value="TCO21018.1"/>
    <property type="molecule type" value="Genomic_DNA"/>
</dbReference>
<evidence type="ECO:0000259" key="1">
    <source>
        <dbReference type="Pfam" id="PF02861"/>
    </source>
</evidence>